<keyword evidence="1" id="KW-0614">Plasmid</keyword>
<dbReference type="EMBL" id="CP009620">
    <property type="protein sequence ID" value="AIW22760.1"/>
    <property type="molecule type" value="Genomic_DNA"/>
</dbReference>
<organism evidence="1 2">
    <name type="scientific">Vibrio coralliilyticus</name>
    <dbReference type="NCBI Taxonomy" id="190893"/>
    <lineage>
        <taxon>Bacteria</taxon>
        <taxon>Pseudomonadati</taxon>
        <taxon>Pseudomonadota</taxon>
        <taxon>Gammaproteobacteria</taxon>
        <taxon>Vibrionales</taxon>
        <taxon>Vibrionaceae</taxon>
        <taxon>Vibrio</taxon>
    </lineage>
</organism>
<accession>A0AAN0W0J5</accession>
<geneLocation type="plasmid" evidence="1 2">
    <name>p319</name>
</geneLocation>
<dbReference type="AlphaFoldDB" id="A0AAN0W0J5"/>
<keyword evidence="2" id="KW-1185">Reference proteome</keyword>
<protein>
    <submittedName>
        <fullName evidence="1">Uncharacterized protein</fullName>
    </submittedName>
</protein>
<dbReference type="Gene3D" id="3.60.60.10">
    <property type="entry name" value="Penicillin V Acylase, Chain A"/>
    <property type="match status" value="1"/>
</dbReference>
<gene>
    <name evidence="1" type="ORF">IX92_27280</name>
</gene>
<dbReference type="KEGG" id="vcy:IX92_27280"/>
<evidence type="ECO:0000313" key="2">
    <source>
        <dbReference type="Proteomes" id="UP000030081"/>
    </source>
</evidence>
<dbReference type="Proteomes" id="UP000030081">
    <property type="component" value="Plasmid p319"/>
</dbReference>
<evidence type="ECO:0000313" key="1">
    <source>
        <dbReference type="EMBL" id="AIW22760.1"/>
    </source>
</evidence>
<name>A0AAN0W0J5_9VIBR</name>
<reference evidence="1 2" key="1">
    <citation type="submission" date="2014-10" db="EMBL/GenBank/DDBJ databases">
        <title>The Complete Genome Sequence for the Shellfish Pathogen Vibrio coralliilyticus RE98 Isolated from a Shellfish Hatchery.</title>
        <authorList>
            <person name="Richards G.P."/>
            <person name="Bono J.L."/>
            <person name="Watson M.A."/>
            <person name="Needleman D.S."/>
        </authorList>
    </citation>
    <scope>NUCLEOTIDE SEQUENCE [LARGE SCALE GENOMIC DNA]</scope>
    <source>
        <strain evidence="1 2">RE98</strain>
        <plasmid evidence="1 2">p319</plasmid>
    </source>
</reference>
<sequence length="225" mass="25369">MTVSACYDPSMPRAYRKHPLAFQLTPSTWFRAQQVFAVTTRVDRHSVPLRAIWSGQFAFSHRTFNDPSHHELTTQQGENEAGLRLDVAYCGRHGQSLDPSAVPTNAFALSHAHIGTFLLSSFSSIETMVTFFCLHPVYVFHARHILERAEPPMSAWHIRLNDAVGNRARVTYRDDALRILCQQLPQSLAVTSSPHEYPYASHYRVVIDSFDSIPDRLLPGAPPVT</sequence>
<proteinExistence type="predicted"/>